<evidence type="ECO:0000256" key="2">
    <source>
        <dbReference type="ARBA" id="ARBA00022692"/>
    </source>
</evidence>
<sequence>MRGITWKSFYAPPIRAGAIILILQLGLVISFNFTESSGDYTSAEPKMDLQCLHDYITEMMCSLTADQLLICPEYSLNVSVFNAFTCDLKQLNSNSCECTVHVDSGFVSGENYKVKVLRNKNLLFTTNFSTTENIKPNKPVIMTVNETENGNFLIAWDTIYRTKEPIFSEDLISELTYYIEGSKGTRKNVTVSAKGRFAYELVGRNLEPNSNYIVMARIQSHLNDRFSDYSDPYRFSTPSSLKDYVKIIIPLICITLIISISVTYYLCNKILIDWWDKIPTPKIATSFVKQVPNLLSFQSDFSTIHLDASKLLHSGDKIWPASSPVDVRGENNSLNSFGKDRDSSGVSYSQTVIQSIEENSPENNTHGKESLSTISRMPTSTRYYKNLKSLSDDSNVVMEYGSSSDFNNKPYMFSLPEKIHNDTNGHYIYDLNQRESMFPSLEKNLDPVIQTDLEYVPCTPCTPCTGSSGSENVTPSSSEIIMVNGYQSLNNILDHASKPQSFISPHNDVYLITEKIICSKNAHNISYESPIIPVENEYRDFHSLLQNSNEQHSLVTGSELKQLYGLDLQTSPGIEIDCSYHRV</sequence>
<gene>
    <name evidence="9" type="ORF">Q7C36_014514</name>
</gene>
<dbReference type="InterPro" id="IPR036116">
    <property type="entry name" value="FN3_sf"/>
</dbReference>
<evidence type="ECO:0000256" key="5">
    <source>
        <dbReference type="ARBA" id="ARBA00023136"/>
    </source>
</evidence>
<evidence type="ECO:0000256" key="1">
    <source>
        <dbReference type="ARBA" id="ARBA00004167"/>
    </source>
</evidence>
<keyword evidence="2 7" id="KW-0812">Transmembrane</keyword>
<dbReference type="AlphaFoldDB" id="A0AA88MFH3"/>
<dbReference type="Proteomes" id="UP001187315">
    <property type="component" value="Unassembled WGS sequence"/>
</dbReference>
<keyword evidence="10" id="KW-1185">Reference proteome</keyword>
<reference evidence="9" key="1">
    <citation type="submission" date="2023-08" db="EMBL/GenBank/DDBJ databases">
        <title>Pelteobagrus vachellii genome.</title>
        <authorList>
            <person name="Liu H."/>
        </authorList>
    </citation>
    <scope>NUCLEOTIDE SEQUENCE</scope>
    <source>
        <strain evidence="9">PRFRI_2022a</strain>
        <tissue evidence="9">Muscle</tissue>
    </source>
</reference>
<dbReference type="InterPro" id="IPR013783">
    <property type="entry name" value="Ig-like_fold"/>
</dbReference>
<comment type="caution">
    <text evidence="9">The sequence shown here is derived from an EMBL/GenBank/DDBJ whole genome shotgun (WGS) entry which is preliminary data.</text>
</comment>
<evidence type="ECO:0000259" key="8">
    <source>
        <dbReference type="Pfam" id="PF09238"/>
    </source>
</evidence>
<evidence type="ECO:0000256" key="4">
    <source>
        <dbReference type="ARBA" id="ARBA00022989"/>
    </source>
</evidence>
<organism evidence="9 10">
    <name type="scientific">Tachysurus vachellii</name>
    <name type="common">Darkbarbel catfish</name>
    <name type="synonym">Pelteobagrus vachellii</name>
    <dbReference type="NCBI Taxonomy" id="175792"/>
    <lineage>
        <taxon>Eukaryota</taxon>
        <taxon>Metazoa</taxon>
        <taxon>Chordata</taxon>
        <taxon>Craniata</taxon>
        <taxon>Vertebrata</taxon>
        <taxon>Euteleostomi</taxon>
        <taxon>Actinopterygii</taxon>
        <taxon>Neopterygii</taxon>
        <taxon>Teleostei</taxon>
        <taxon>Ostariophysi</taxon>
        <taxon>Siluriformes</taxon>
        <taxon>Bagridae</taxon>
        <taxon>Tachysurus</taxon>
    </lineage>
</organism>
<keyword evidence="6" id="KW-0675">Receptor</keyword>
<dbReference type="GO" id="GO:0009897">
    <property type="term" value="C:external side of plasma membrane"/>
    <property type="evidence" value="ECO:0007669"/>
    <property type="project" value="TreeGrafter"/>
</dbReference>
<proteinExistence type="predicted"/>
<evidence type="ECO:0000313" key="9">
    <source>
        <dbReference type="EMBL" id="KAK2836645.1"/>
    </source>
</evidence>
<evidence type="ECO:0000256" key="3">
    <source>
        <dbReference type="ARBA" id="ARBA00022729"/>
    </source>
</evidence>
<keyword evidence="3" id="KW-0732">Signal</keyword>
<dbReference type="EMBL" id="JAVHJS010000014">
    <property type="protein sequence ID" value="KAK2836645.1"/>
    <property type="molecule type" value="Genomic_DNA"/>
</dbReference>
<evidence type="ECO:0000256" key="7">
    <source>
        <dbReference type="SAM" id="Phobius"/>
    </source>
</evidence>
<evidence type="ECO:0000313" key="10">
    <source>
        <dbReference type="Proteomes" id="UP001187315"/>
    </source>
</evidence>
<dbReference type="GO" id="GO:0002532">
    <property type="term" value="P:production of molecular mediator involved in inflammatory response"/>
    <property type="evidence" value="ECO:0007669"/>
    <property type="project" value="InterPro"/>
</dbReference>
<evidence type="ECO:0000256" key="6">
    <source>
        <dbReference type="ARBA" id="ARBA00023170"/>
    </source>
</evidence>
<comment type="subcellular location">
    <subcellularLocation>
        <location evidence="1">Membrane</location>
        <topology evidence="1">Single-pass membrane protein</topology>
    </subcellularLocation>
</comment>
<dbReference type="InterPro" id="IPR015319">
    <property type="entry name" value="IL-4_rcpt-alpha_N"/>
</dbReference>
<dbReference type="GO" id="GO:0004896">
    <property type="term" value="F:cytokine receptor activity"/>
    <property type="evidence" value="ECO:0007669"/>
    <property type="project" value="InterPro"/>
</dbReference>
<keyword evidence="5 7" id="KW-0472">Membrane</keyword>
<dbReference type="SUPFAM" id="SSF49265">
    <property type="entry name" value="Fibronectin type III"/>
    <property type="match status" value="2"/>
</dbReference>
<dbReference type="Pfam" id="PF09238">
    <property type="entry name" value="IL4Ra_N"/>
    <property type="match status" value="1"/>
</dbReference>
<name>A0AA88MFH3_TACVA</name>
<dbReference type="PANTHER" id="PTHR23037:SF42">
    <property type="entry name" value="CYTOKINE RECEPTOR COMMON SUBUNIT GAMMA ISOFORM X1-RELATED"/>
    <property type="match status" value="1"/>
</dbReference>
<dbReference type="Gene3D" id="2.60.40.10">
    <property type="entry name" value="Immunoglobulins"/>
    <property type="match status" value="2"/>
</dbReference>
<feature type="domain" description="Interleukin-4 receptor alpha N-terminal" evidence="8">
    <location>
        <begin position="48"/>
        <end position="133"/>
    </location>
</feature>
<feature type="transmembrane region" description="Helical" evidence="7">
    <location>
        <begin position="247"/>
        <end position="267"/>
    </location>
</feature>
<accession>A0AA88MFH3</accession>
<keyword evidence="4 7" id="KW-1133">Transmembrane helix</keyword>
<dbReference type="GO" id="GO:0016064">
    <property type="term" value="P:immunoglobulin mediated immune response"/>
    <property type="evidence" value="ECO:0007669"/>
    <property type="project" value="TreeGrafter"/>
</dbReference>
<dbReference type="PANTHER" id="PTHR23037">
    <property type="entry name" value="CYTOKINE RECEPTOR"/>
    <property type="match status" value="1"/>
</dbReference>
<protein>
    <recommendedName>
        <fullName evidence="8">Interleukin-4 receptor alpha N-terminal domain-containing protein</fullName>
    </recommendedName>
</protein>